<dbReference type="Proteomes" id="UP000249091">
    <property type="component" value="Chromosome 1"/>
</dbReference>
<feature type="domain" description="RsbT co-antagonist protein RsbRD N-terminal" evidence="3">
    <location>
        <begin position="40"/>
        <end position="176"/>
    </location>
</feature>
<dbReference type="InterPro" id="IPR025751">
    <property type="entry name" value="RsbRD_N_dom"/>
</dbReference>
<dbReference type="AlphaFoldDB" id="A0A2X4TS22"/>
<gene>
    <name evidence="4" type="ORF">NCTC10994_01468</name>
</gene>
<sequence>MSVTDQIRVAEHGRGGGRVGETPKFVVDGKPASVPLRDLPAVARKLVAHFADNVAPCSLRPGESLRGDVTEVTVRCLRIAIHLLDAGELPSDSDLADLRSSAAQWARAGFRLEYMLRIYHEGIRLGWELVTERAREGDVASVADASRLWMALLEKVTVAATTGFVAELDAIRRERDVAAQELVTALLSGQDAASVAQRSGLELADGYTVLAVSLARHPDERNPHVRPEVVARRTLRRVEIELETLCEGKHLALLGPEGGTVLLPGSSATALVDEFRERIGTVAGVEVTVALVHAEVPEIPSAAKQAHELLDLVRRLGRPAGAYSIADLALEYQLTRPGPARKHLARVLEPLDDAAELVETLETHIAHDLSRQLTARTLHVHANTVDYRLKRVAQLTGFDPTRPSGLRQLQAALIARRLEGLYPEAS</sequence>
<name>A0A2X4TS22_9NOCA</name>
<feature type="domain" description="PucR C-terminal helix-turn-helix" evidence="2">
    <location>
        <begin position="357"/>
        <end position="415"/>
    </location>
</feature>
<proteinExistence type="predicted"/>
<dbReference type="KEGG" id="rcr:NCTC10994_01468"/>
<evidence type="ECO:0000259" key="3">
    <source>
        <dbReference type="Pfam" id="PF14361"/>
    </source>
</evidence>
<dbReference type="RefSeq" id="WP_084722531.1">
    <property type="nucleotide sequence ID" value="NZ_JAFBBL010000001.1"/>
</dbReference>
<organism evidence="4 5">
    <name type="scientific">Rhodococcus coprophilus</name>
    <dbReference type="NCBI Taxonomy" id="38310"/>
    <lineage>
        <taxon>Bacteria</taxon>
        <taxon>Bacillati</taxon>
        <taxon>Actinomycetota</taxon>
        <taxon>Actinomycetes</taxon>
        <taxon>Mycobacteriales</taxon>
        <taxon>Nocardiaceae</taxon>
        <taxon>Rhodococcus</taxon>
    </lineage>
</organism>
<evidence type="ECO:0000259" key="2">
    <source>
        <dbReference type="Pfam" id="PF13556"/>
    </source>
</evidence>
<dbReference type="Pfam" id="PF13556">
    <property type="entry name" value="HTH_30"/>
    <property type="match status" value="1"/>
</dbReference>
<dbReference type="InterPro" id="IPR025736">
    <property type="entry name" value="PucR_C-HTH_dom"/>
</dbReference>
<evidence type="ECO:0000313" key="5">
    <source>
        <dbReference type="Proteomes" id="UP000249091"/>
    </source>
</evidence>
<evidence type="ECO:0000313" key="4">
    <source>
        <dbReference type="EMBL" id="SQI30196.1"/>
    </source>
</evidence>
<dbReference type="InterPro" id="IPR051448">
    <property type="entry name" value="CdaR-like_regulators"/>
</dbReference>
<protein>
    <submittedName>
        <fullName evidence="4">CdaR family transcriptional regulator</fullName>
    </submittedName>
</protein>
<feature type="region of interest" description="Disordered" evidence="1">
    <location>
        <begin position="1"/>
        <end position="22"/>
    </location>
</feature>
<dbReference type="EMBL" id="LS483468">
    <property type="protein sequence ID" value="SQI30196.1"/>
    <property type="molecule type" value="Genomic_DNA"/>
</dbReference>
<keyword evidence="5" id="KW-1185">Reference proteome</keyword>
<reference evidence="4 5" key="1">
    <citation type="submission" date="2018-06" db="EMBL/GenBank/DDBJ databases">
        <authorList>
            <consortium name="Pathogen Informatics"/>
            <person name="Doyle S."/>
        </authorList>
    </citation>
    <scope>NUCLEOTIDE SEQUENCE [LARGE SCALE GENOMIC DNA]</scope>
    <source>
        <strain evidence="4 5">NCTC10994</strain>
    </source>
</reference>
<dbReference type="PANTHER" id="PTHR33744">
    <property type="entry name" value="CARBOHYDRATE DIACID REGULATOR"/>
    <property type="match status" value="1"/>
</dbReference>
<dbReference type="Pfam" id="PF14361">
    <property type="entry name" value="RsbRD_N"/>
    <property type="match status" value="1"/>
</dbReference>
<evidence type="ECO:0000256" key="1">
    <source>
        <dbReference type="SAM" id="MobiDB-lite"/>
    </source>
</evidence>
<dbReference type="Gene3D" id="1.10.10.2840">
    <property type="entry name" value="PucR C-terminal helix-turn-helix domain"/>
    <property type="match status" value="1"/>
</dbReference>
<dbReference type="InterPro" id="IPR042070">
    <property type="entry name" value="PucR_C-HTH_sf"/>
</dbReference>
<accession>A0A2X4TS22</accession>
<dbReference type="STRING" id="1219011.GCA_001895045_01928"/>